<dbReference type="Gene3D" id="1.10.260.40">
    <property type="entry name" value="lambda repressor-like DNA-binding domains"/>
    <property type="match status" value="1"/>
</dbReference>
<keyword evidence="4" id="KW-1185">Reference proteome</keyword>
<dbReference type="InterPro" id="IPR011051">
    <property type="entry name" value="RmlC_Cupin_sf"/>
</dbReference>
<dbReference type="InterPro" id="IPR014710">
    <property type="entry name" value="RmlC-like_jellyroll"/>
</dbReference>
<dbReference type="Pfam" id="PF07883">
    <property type="entry name" value="Cupin_2"/>
    <property type="match status" value="1"/>
</dbReference>
<dbReference type="OrthoDB" id="9814751at2"/>
<dbReference type="InterPro" id="IPR013096">
    <property type="entry name" value="Cupin_2"/>
</dbReference>
<dbReference type="Gene3D" id="2.60.120.10">
    <property type="entry name" value="Jelly Rolls"/>
    <property type="match status" value="1"/>
</dbReference>
<sequence>MNVPLAPALLAPGLGARIRTRRRIINHTLEQTATAAGMSTSFLSQVERDLTTPSVRSLAKIAEALDMPMQYFIDAADICVSRSQQRQCFGLEGSACSFAHLTAPLPHGQLQSILVRMPAGSQQPAVTTHALEESLFVTAGELTLSLESETLVLRAGDAAYYRSNQVHCWANGSAAETTVVWTGSPRLL</sequence>
<evidence type="ECO:0000256" key="1">
    <source>
        <dbReference type="ARBA" id="ARBA00023125"/>
    </source>
</evidence>
<evidence type="ECO:0000313" key="3">
    <source>
        <dbReference type="EMBL" id="SFH91062.1"/>
    </source>
</evidence>
<dbReference type="SUPFAM" id="SSF47413">
    <property type="entry name" value="lambda repressor-like DNA-binding domains"/>
    <property type="match status" value="1"/>
</dbReference>
<name>A0A1I3DWF9_9BURK</name>
<evidence type="ECO:0000313" key="4">
    <source>
        <dbReference type="Proteomes" id="UP000199548"/>
    </source>
</evidence>
<protein>
    <submittedName>
        <fullName evidence="3">Transcriptional regulator, XRE family with cupin sensor</fullName>
    </submittedName>
</protein>
<dbReference type="PANTHER" id="PTHR46797">
    <property type="entry name" value="HTH-TYPE TRANSCRIPTIONAL REGULATOR"/>
    <property type="match status" value="1"/>
</dbReference>
<dbReference type="SUPFAM" id="SSF51182">
    <property type="entry name" value="RmlC-like cupins"/>
    <property type="match status" value="1"/>
</dbReference>
<organism evidence="3 4">
    <name type="scientific">Paraburkholderia megapolitana</name>
    <dbReference type="NCBI Taxonomy" id="420953"/>
    <lineage>
        <taxon>Bacteria</taxon>
        <taxon>Pseudomonadati</taxon>
        <taxon>Pseudomonadota</taxon>
        <taxon>Betaproteobacteria</taxon>
        <taxon>Burkholderiales</taxon>
        <taxon>Burkholderiaceae</taxon>
        <taxon>Paraburkholderia</taxon>
    </lineage>
</organism>
<dbReference type="STRING" id="420953.SAMN05192543_101560"/>
<evidence type="ECO:0000259" key="2">
    <source>
        <dbReference type="PROSITE" id="PS50943"/>
    </source>
</evidence>
<dbReference type="GO" id="GO:0003677">
    <property type="term" value="F:DNA binding"/>
    <property type="evidence" value="ECO:0007669"/>
    <property type="project" value="UniProtKB-KW"/>
</dbReference>
<dbReference type="InterPro" id="IPR050807">
    <property type="entry name" value="TransReg_Diox_bact_type"/>
</dbReference>
<dbReference type="InterPro" id="IPR001387">
    <property type="entry name" value="Cro/C1-type_HTH"/>
</dbReference>
<keyword evidence="1" id="KW-0238">DNA-binding</keyword>
<dbReference type="GO" id="GO:0003700">
    <property type="term" value="F:DNA-binding transcription factor activity"/>
    <property type="evidence" value="ECO:0007669"/>
    <property type="project" value="TreeGrafter"/>
</dbReference>
<proteinExistence type="predicted"/>
<dbReference type="RefSeq" id="WP_091007082.1">
    <property type="nucleotide sequence ID" value="NZ_CP041743.1"/>
</dbReference>
<dbReference type="EMBL" id="FOQU01000001">
    <property type="protein sequence ID" value="SFH91062.1"/>
    <property type="molecule type" value="Genomic_DNA"/>
</dbReference>
<dbReference type="InterPro" id="IPR010982">
    <property type="entry name" value="Lambda_DNA-bd_dom_sf"/>
</dbReference>
<gene>
    <name evidence="3" type="ORF">SAMN05192543_101560</name>
</gene>
<dbReference type="CDD" id="cd00093">
    <property type="entry name" value="HTH_XRE"/>
    <property type="match status" value="1"/>
</dbReference>
<dbReference type="SMART" id="SM00530">
    <property type="entry name" value="HTH_XRE"/>
    <property type="match status" value="1"/>
</dbReference>
<dbReference type="PROSITE" id="PS50943">
    <property type="entry name" value="HTH_CROC1"/>
    <property type="match status" value="1"/>
</dbReference>
<dbReference type="CDD" id="cd02209">
    <property type="entry name" value="cupin_XRE_C"/>
    <property type="match status" value="1"/>
</dbReference>
<dbReference type="GO" id="GO:0005829">
    <property type="term" value="C:cytosol"/>
    <property type="evidence" value="ECO:0007669"/>
    <property type="project" value="TreeGrafter"/>
</dbReference>
<accession>A0A1I3DWF9</accession>
<dbReference type="PANTHER" id="PTHR46797:SF1">
    <property type="entry name" value="METHYLPHOSPHONATE SYNTHASE"/>
    <property type="match status" value="1"/>
</dbReference>
<dbReference type="Pfam" id="PF01381">
    <property type="entry name" value="HTH_3"/>
    <property type="match status" value="1"/>
</dbReference>
<dbReference type="AlphaFoldDB" id="A0A1I3DWF9"/>
<feature type="domain" description="HTH cro/C1-type" evidence="2">
    <location>
        <begin position="18"/>
        <end position="72"/>
    </location>
</feature>
<reference evidence="3 4" key="1">
    <citation type="submission" date="2016-10" db="EMBL/GenBank/DDBJ databases">
        <authorList>
            <person name="de Groot N.N."/>
        </authorList>
    </citation>
    <scope>NUCLEOTIDE SEQUENCE [LARGE SCALE GENOMIC DNA]</scope>
    <source>
        <strain evidence="3 4">LMG 23650</strain>
    </source>
</reference>
<dbReference type="Proteomes" id="UP000199548">
    <property type="component" value="Unassembled WGS sequence"/>
</dbReference>